<organism evidence="7 8">
    <name type="scientific">Edaphosphingomonas haloaromaticamans</name>
    <dbReference type="NCBI Taxonomy" id="653954"/>
    <lineage>
        <taxon>Bacteria</taxon>
        <taxon>Pseudomonadati</taxon>
        <taxon>Pseudomonadota</taxon>
        <taxon>Alphaproteobacteria</taxon>
        <taxon>Sphingomonadales</taxon>
        <taxon>Rhizorhabdaceae</taxon>
        <taxon>Edaphosphingomonas</taxon>
    </lineage>
</organism>
<dbReference type="GO" id="GO:0022857">
    <property type="term" value="F:transmembrane transporter activity"/>
    <property type="evidence" value="ECO:0007669"/>
    <property type="project" value="InterPro"/>
</dbReference>
<dbReference type="GO" id="GO:0005886">
    <property type="term" value="C:plasma membrane"/>
    <property type="evidence" value="ECO:0007669"/>
    <property type="project" value="UniProtKB-SubCell"/>
</dbReference>
<evidence type="ECO:0000256" key="1">
    <source>
        <dbReference type="ARBA" id="ARBA00004429"/>
    </source>
</evidence>
<gene>
    <name evidence="7" type="primary">fucP_1</name>
    <name evidence="7" type="ORF">BHE75_00240</name>
</gene>
<comment type="subcellular location">
    <subcellularLocation>
        <location evidence="1">Cell inner membrane</location>
        <topology evidence="1">Multi-pass membrane protein</topology>
    </subcellularLocation>
</comment>
<name>A0A1S1H7V9_9SPHN</name>
<feature type="transmembrane region" description="Helical" evidence="6">
    <location>
        <begin position="183"/>
        <end position="208"/>
    </location>
</feature>
<evidence type="ECO:0000256" key="6">
    <source>
        <dbReference type="SAM" id="Phobius"/>
    </source>
</evidence>
<dbReference type="PANTHER" id="PTHR43702">
    <property type="entry name" value="L-FUCOSE-PROTON SYMPORTER"/>
    <property type="match status" value="1"/>
</dbReference>
<feature type="transmembrane region" description="Helical" evidence="6">
    <location>
        <begin position="78"/>
        <end position="96"/>
    </location>
</feature>
<comment type="caution">
    <text evidence="7">The sequence shown here is derived from an EMBL/GenBank/DDBJ whole genome shotgun (WGS) entry which is preliminary data.</text>
</comment>
<accession>A0A1S1H7V9</accession>
<dbReference type="EMBL" id="MIPT01000001">
    <property type="protein sequence ID" value="OHT18269.1"/>
    <property type="molecule type" value="Genomic_DNA"/>
</dbReference>
<dbReference type="Proteomes" id="UP000179467">
    <property type="component" value="Unassembled WGS sequence"/>
</dbReference>
<keyword evidence="4 6" id="KW-1133">Transmembrane helix</keyword>
<evidence type="ECO:0000313" key="8">
    <source>
        <dbReference type="Proteomes" id="UP000179467"/>
    </source>
</evidence>
<dbReference type="OrthoDB" id="9795150at2"/>
<keyword evidence="3 6" id="KW-0812">Transmembrane</keyword>
<feature type="transmembrane region" description="Helical" evidence="6">
    <location>
        <begin position="358"/>
        <end position="377"/>
    </location>
</feature>
<feature type="transmembrane region" description="Helical" evidence="6">
    <location>
        <begin position="234"/>
        <end position="260"/>
    </location>
</feature>
<dbReference type="SUPFAM" id="SSF103473">
    <property type="entry name" value="MFS general substrate transporter"/>
    <property type="match status" value="1"/>
</dbReference>
<feature type="transmembrane region" description="Helical" evidence="6">
    <location>
        <begin position="140"/>
        <end position="163"/>
    </location>
</feature>
<feature type="transmembrane region" description="Helical" evidence="6">
    <location>
        <begin position="12"/>
        <end position="29"/>
    </location>
</feature>
<evidence type="ECO:0000256" key="4">
    <source>
        <dbReference type="ARBA" id="ARBA00022989"/>
    </source>
</evidence>
<keyword evidence="5 6" id="KW-0472">Membrane</keyword>
<dbReference type="AlphaFoldDB" id="A0A1S1H7V9"/>
<feature type="transmembrane region" description="Helical" evidence="6">
    <location>
        <begin position="304"/>
        <end position="323"/>
    </location>
</feature>
<dbReference type="Pfam" id="PF07690">
    <property type="entry name" value="MFS_1"/>
    <property type="match status" value="1"/>
</dbReference>
<evidence type="ECO:0000256" key="5">
    <source>
        <dbReference type="ARBA" id="ARBA00023136"/>
    </source>
</evidence>
<feature type="transmembrane region" description="Helical" evidence="6">
    <location>
        <begin position="49"/>
        <end position="71"/>
    </location>
</feature>
<evidence type="ECO:0000256" key="2">
    <source>
        <dbReference type="ARBA" id="ARBA00022475"/>
    </source>
</evidence>
<keyword evidence="2" id="KW-1003">Cell membrane</keyword>
<keyword evidence="8" id="KW-1185">Reference proteome</keyword>
<feature type="transmembrane region" description="Helical" evidence="6">
    <location>
        <begin position="329"/>
        <end position="351"/>
    </location>
</feature>
<dbReference type="PANTHER" id="PTHR43702:SF3">
    <property type="entry name" value="PROTEIN TSGA"/>
    <property type="match status" value="1"/>
</dbReference>
<dbReference type="InterPro" id="IPR036259">
    <property type="entry name" value="MFS_trans_sf"/>
</dbReference>
<evidence type="ECO:0000313" key="7">
    <source>
        <dbReference type="EMBL" id="OHT18269.1"/>
    </source>
</evidence>
<reference evidence="7 8" key="1">
    <citation type="submission" date="2016-09" db="EMBL/GenBank/DDBJ databases">
        <title>Metabolic pathway, cell adaptation mechanisms and a novel monoxygenase revealed through proteogenomic-transcription analysis of a Sphingomonas haloaromaticamans strain degrading the fungicide ortho-phenylphenol.</title>
        <authorList>
            <person name="Perruchon C."/>
            <person name="Papadopoulou E.S."/>
            <person name="Rousidou C."/>
            <person name="Vasileiadis S."/>
            <person name="Tanou G."/>
            <person name="Amoutzias G."/>
            <person name="Molassiotis A."/>
            <person name="Karpouzas D.G."/>
        </authorList>
    </citation>
    <scope>NUCLEOTIDE SEQUENCE [LARGE SCALE GENOMIC DNA]</scope>
    <source>
        <strain evidence="7 8">P3</strain>
    </source>
</reference>
<protein>
    <submittedName>
        <fullName evidence="7">L-fucose-proton symporter</fullName>
    </submittedName>
</protein>
<feature type="transmembrane region" description="Helical" evidence="6">
    <location>
        <begin position="280"/>
        <end position="297"/>
    </location>
</feature>
<dbReference type="InterPro" id="IPR011701">
    <property type="entry name" value="MFS"/>
</dbReference>
<proteinExistence type="predicted"/>
<evidence type="ECO:0000256" key="3">
    <source>
        <dbReference type="ARBA" id="ARBA00022692"/>
    </source>
</evidence>
<feature type="transmembrane region" description="Helical" evidence="6">
    <location>
        <begin position="389"/>
        <end position="408"/>
    </location>
</feature>
<dbReference type="RefSeq" id="WP_070931833.1">
    <property type="nucleotide sequence ID" value="NZ_MIPT01000001.1"/>
</dbReference>
<dbReference type="Gene3D" id="1.20.1250.20">
    <property type="entry name" value="MFS general substrate transporter like domains"/>
    <property type="match status" value="2"/>
</dbReference>
<feature type="transmembrane region" description="Helical" evidence="6">
    <location>
        <begin position="102"/>
        <end position="128"/>
    </location>
</feature>
<sequence length="428" mass="44422">MTGKANGGTRAAFVVVTCLYFMWGFITSNNDPLIAALRGIYTLNVAEGMLTQFAFFLAYFVMSLPAAGLLARLGHARTIIAALLVMVGACLLVLVASRFETYAMVLVALFVMASGITALQVAANPLVASMGAAETSHFRLTFAQAFNSLGVVLGTAIGSRIMLSEDVFAPGGHVAEGVSRATALGVVDHAFVLIAVAIAALAVLIFAFRRRIEDAATDSAVESGSPLQALRSGWALFGALAIFLYVGAEVTIGSVMINFLNRPDVLGVSLREAGEFYLTWFYWGGALAGRFIGSALLTRIRASYLLTIAALAATGLTAAAFLLSGPAAAYAALGVGLFNSIMFPTIFTITFERSKASHASVSGLLCMAIVGGALLPWMSGHVADATGNIGATFLLPAIAYAGILLFAASGARGRAPSRDGMVAPVAMH</sequence>
<dbReference type="InterPro" id="IPR050375">
    <property type="entry name" value="MFS_TsgA-like"/>
</dbReference>